<evidence type="ECO:0000256" key="1">
    <source>
        <dbReference type="SAM" id="MobiDB-lite"/>
    </source>
</evidence>
<sequence length="94" mass="10986">MEKDKMKDEGKAFAKSVDKKMKGQVKAFAEEEDKKKMQDEVNLGGFLGRMIPVKEDTIWRTQDEELDFVRDILGHPQPKSEEERKDDSRSRVRS</sequence>
<keyword evidence="3" id="KW-1185">Reference proteome</keyword>
<protein>
    <submittedName>
        <fullName evidence="2">Uncharacterized protein</fullName>
    </submittedName>
</protein>
<proteinExistence type="predicted"/>
<evidence type="ECO:0000313" key="2">
    <source>
        <dbReference type="EMBL" id="KAK9186835.1"/>
    </source>
</evidence>
<evidence type="ECO:0000313" key="3">
    <source>
        <dbReference type="Proteomes" id="UP001428341"/>
    </source>
</evidence>
<comment type="caution">
    <text evidence="2">The sequence shown here is derived from an EMBL/GenBank/DDBJ whole genome shotgun (WGS) entry which is preliminary data.</text>
</comment>
<organism evidence="2 3">
    <name type="scientific">Citrus x changshan-huyou</name>
    <dbReference type="NCBI Taxonomy" id="2935761"/>
    <lineage>
        <taxon>Eukaryota</taxon>
        <taxon>Viridiplantae</taxon>
        <taxon>Streptophyta</taxon>
        <taxon>Embryophyta</taxon>
        <taxon>Tracheophyta</taxon>
        <taxon>Spermatophyta</taxon>
        <taxon>Magnoliopsida</taxon>
        <taxon>eudicotyledons</taxon>
        <taxon>Gunneridae</taxon>
        <taxon>Pentapetalae</taxon>
        <taxon>rosids</taxon>
        <taxon>malvids</taxon>
        <taxon>Sapindales</taxon>
        <taxon>Rutaceae</taxon>
        <taxon>Aurantioideae</taxon>
        <taxon>Citrus</taxon>
    </lineage>
</organism>
<gene>
    <name evidence="2" type="ORF">WN944_018224</name>
</gene>
<dbReference type="Proteomes" id="UP001428341">
    <property type="component" value="Unassembled WGS sequence"/>
</dbReference>
<feature type="region of interest" description="Disordered" evidence="1">
    <location>
        <begin position="71"/>
        <end position="94"/>
    </location>
</feature>
<dbReference type="EMBL" id="JBCGBO010000007">
    <property type="protein sequence ID" value="KAK9186835.1"/>
    <property type="molecule type" value="Genomic_DNA"/>
</dbReference>
<reference evidence="2 3" key="1">
    <citation type="submission" date="2024-05" db="EMBL/GenBank/DDBJ databases">
        <title>Haplotype-resolved chromosome-level genome assembly of Huyou (Citrus changshanensis).</title>
        <authorList>
            <person name="Miao C."/>
            <person name="Chen W."/>
            <person name="Wu Y."/>
            <person name="Wang L."/>
            <person name="Zhao S."/>
            <person name="Grierson D."/>
            <person name="Xu C."/>
            <person name="Chen K."/>
        </authorList>
    </citation>
    <scope>NUCLEOTIDE SEQUENCE [LARGE SCALE GENOMIC DNA]</scope>
    <source>
        <strain evidence="2">01-14</strain>
        <tissue evidence="2">Leaf</tissue>
    </source>
</reference>
<dbReference type="AlphaFoldDB" id="A0AAP0LWD9"/>
<name>A0AAP0LWD9_9ROSI</name>
<accession>A0AAP0LWD9</accession>